<evidence type="ECO:0000259" key="8">
    <source>
        <dbReference type="Pfam" id="PF00171"/>
    </source>
</evidence>
<keyword evidence="7" id="KW-0963">Cytoplasm</keyword>
<dbReference type="Gene3D" id="3.40.605.10">
    <property type="entry name" value="Aldehyde Dehydrogenase, Chain A, domain 1"/>
    <property type="match status" value="1"/>
</dbReference>
<dbReference type="RefSeq" id="WP_256418600.1">
    <property type="nucleotide sequence ID" value="NZ_JANHDL010000007.1"/>
</dbReference>
<dbReference type="InterPro" id="IPR016163">
    <property type="entry name" value="Ald_DH_C"/>
</dbReference>
<proteinExistence type="inferred from homology"/>
<dbReference type="Gene3D" id="3.40.309.10">
    <property type="entry name" value="Aldehyde Dehydrogenase, Chain A, domain 2"/>
    <property type="match status" value="1"/>
</dbReference>
<reference evidence="9 10" key="1">
    <citation type="journal article" date="2019" name="Int. J. Syst. Evol. Microbiol.">
        <title>The Global Catalogue of Microorganisms (GCM) 10K type strain sequencing project: providing services to taxonomists for standard genome sequencing and annotation.</title>
        <authorList>
            <consortium name="The Broad Institute Genomics Platform"/>
            <consortium name="The Broad Institute Genome Sequencing Center for Infectious Disease"/>
            <person name="Wu L."/>
            <person name="Ma J."/>
        </authorList>
    </citation>
    <scope>NUCLEOTIDE SEQUENCE [LARGE SCALE GENOMIC DNA]</scope>
    <source>
        <strain evidence="9 10">CGMCC 1.12689</strain>
    </source>
</reference>
<evidence type="ECO:0000256" key="7">
    <source>
        <dbReference type="HAMAP-Rule" id="MF_00412"/>
    </source>
</evidence>
<dbReference type="InterPro" id="IPR012134">
    <property type="entry name" value="Glu-5-SA_DH"/>
</dbReference>
<dbReference type="InterPro" id="IPR016162">
    <property type="entry name" value="Ald_DH_N"/>
</dbReference>
<dbReference type="GO" id="GO:0055129">
    <property type="term" value="P:L-proline biosynthetic process"/>
    <property type="evidence" value="ECO:0007669"/>
    <property type="project" value="UniProtKB-UniRule"/>
</dbReference>
<dbReference type="GO" id="GO:0004350">
    <property type="term" value="F:glutamate-5-semialdehyde dehydrogenase activity"/>
    <property type="evidence" value="ECO:0007669"/>
    <property type="project" value="UniProtKB-UniRule"/>
</dbReference>
<dbReference type="CDD" id="cd07079">
    <property type="entry name" value="ALDH_F18-19_ProA-GPR"/>
    <property type="match status" value="1"/>
</dbReference>
<keyword evidence="2 7" id="KW-0028">Amino-acid biosynthesis</keyword>
<evidence type="ECO:0000256" key="3">
    <source>
        <dbReference type="ARBA" id="ARBA00022650"/>
    </source>
</evidence>
<dbReference type="Proteomes" id="UP001597185">
    <property type="component" value="Unassembled WGS sequence"/>
</dbReference>
<dbReference type="NCBIfam" id="NF001221">
    <property type="entry name" value="PRK00197.1"/>
    <property type="match status" value="1"/>
</dbReference>
<dbReference type="AlphaFoldDB" id="A0ABD6C6I6"/>
<protein>
    <recommendedName>
        <fullName evidence="7">Gamma-glutamyl phosphate reductase</fullName>
        <shortName evidence="7">GPR</shortName>
        <ecNumber evidence="7">1.2.1.41</ecNumber>
    </recommendedName>
    <alternativeName>
        <fullName evidence="7">Glutamate-5-semialdehyde dehydrogenase</fullName>
    </alternativeName>
    <alternativeName>
        <fullName evidence="7">Glutamyl-gamma-semialdehyde dehydrogenase</fullName>
        <shortName evidence="7">GSA dehydrogenase</shortName>
    </alternativeName>
</protein>
<dbReference type="NCBIfam" id="TIGR00407">
    <property type="entry name" value="proA"/>
    <property type="match status" value="1"/>
</dbReference>
<dbReference type="GO" id="GO:0005737">
    <property type="term" value="C:cytoplasm"/>
    <property type="evidence" value="ECO:0007669"/>
    <property type="project" value="UniProtKB-SubCell"/>
</dbReference>
<keyword evidence="4 7" id="KW-0521">NADP</keyword>
<evidence type="ECO:0000256" key="4">
    <source>
        <dbReference type="ARBA" id="ARBA00022857"/>
    </source>
</evidence>
<dbReference type="FunFam" id="3.40.309.10:FF:000006">
    <property type="entry name" value="Gamma-glutamyl phosphate reductase"/>
    <property type="match status" value="1"/>
</dbReference>
<dbReference type="InterPro" id="IPR000965">
    <property type="entry name" value="GPR_dom"/>
</dbReference>
<comment type="subcellular location">
    <subcellularLocation>
        <location evidence="7">Cytoplasm</location>
    </subcellularLocation>
</comment>
<dbReference type="PANTHER" id="PTHR11063:SF8">
    <property type="entry name" value="DELTA-1-PYRROLINE-5-CARBOXYLATE SYNTHASE"/>
    <property type="match status" value="1"/>
</dbReference>
<evidence type="ECO:0000256" key="2">
    <source>
        <dbReference type="ARBA" id="ARBA00022605"/>
    </source>
</evidence>
<keyword evidence="10" id="KW-1185">Reference proteome</keyword>
<comment type="pathway">
    <text evidence="1 7">Amino-acid biosynthesis; L-proline biosynthesis; L-glutamate 5-semialdehyde from L-glutamate: step 2/2.</text>
</comment>
<evidence type="ECO:0000313" key="9">
    <source>
        <dbReference type="EMBL" id="MFD1572462.1"/>
    </source>
</evidence>
<evidence type="ECO:0000313" key="10">
    <source>
        <dbReference type="Proteomes" id="UP001597185"/>
    </source>
</evidence>
<dbReference type="HAMAP" id="MF_00412">
    <property type="entry name" value="ProA"/>
    <property type="match status" value="1"/>
</dbReference>
<organism evidence="9 10">
    <name type="scientific">Halorubrum laminariae</name>
    <dbReference type="NCBI Taxonomy" id="1433523"/>
    <lineage>
        <taxon>Archaea</taxon>
        <taxon>Methanobacteriati</taxon>
        <taxon>Methanobacteriota</taxon>
        <taxon>Stenosarchaea group</taxon>
        <taxon>Halobacteria</taxon>
        <taxon>Halobacteriales</taxon>
        <taxon>Haloferacaceae</taxon>
        <taxon>Halorubrum</taxon>
    </lineage>
</organism>
<keyword evidence="5 7" id="KW-0560">Oxidoreductase</keyword>
<dbReference type="PANTHER" id="PTHR11063">
    <property type="entry name" value="GLUTAMATE SEMIALDEHYDE DEHYDROGENASE"/>
    <property type="match status" value="1"/>
</dbReference>
<dbReference type="InterPro" id="IPR015590">
    <property type="entry name" value="Aldehyde_DH_dom"/>
</dbReference>
<keyword evidence="3 7" id="KW-0641">Proline biosynthesis</keyword>
<comment type="caution">
    <text evidence="9">The sequence shown here is derived from an EMBL/GenBank/DDBJ whole genome shotgun (WGS) entry which is preliminary data.</text>
</comment>
<dbReference type="EC" id="1.2.1.41" evidence="7"/>
<evidence type="ECO:0000256" key="1">
    <source>
        <dbReference type="ARBA" id="ARBA00004985"/>
    </source>
</evidence>
<accession>A0ABD6C6I6</accession>
<comment type="function">
    <text evidence="7">Catalyzes the NADPH-dependent reduction of L-glutamate 5-phosphate into L-glutamate 5-semialdehyde and phosphate. The product spontaneously undergoes cyclization to form 1-pyrroline-5-carboxylate.</text>
</comment>
<dbReference type="EMBL" id="JBHUDB010000027">
    <property type="protein sequence ID" value="MFD1572462.1"/>
    <property type="molecule type" value="Genomic_DNA"/>
</dbReference>
<gene>
    <name evidence="7" type="primary">proA</name>
    <name evidence="9" type="ORF">ACFR9T_18120</name>
</gene>
<evidence type="ECO:0000256" key="6">
    <source>
        <dbReference type="ARBA" id="ARBA00049024"/>
    </source>
</evidence>
<sequence>MSDTTAVERDTDELVRDSQRAALGLANADEAVRNDALRAIADALRDNESAILDANASDVSAAEDLLEEGEYTQALVDRLKLDAAKIEDIAEMVESVAEQDGPLGRTLAARELDEGLDLYRVSVPLGVVATVFESRPDALVQIAALALKSGNAVILKGGSEASESNRILHRVIREATAGIADIPDGWAGLVEAHEEVDRLLELDDQIDLVMPRGSSEFVSYIQDTTQIPVLGHTEGICHVYVDEAADLEMAEDVAFDAKVQYPAVCNAVETLLVNESVAAEFLPGLVERYEDAGVELRGDAAVREIVDVGAATDDDWDTEYGDLELSIAVVDDVFAAVDHVNEHGSKHTESIVTEDLDAAEAFMTGIDAASVFHNASTRFADGYRYGLGAEVGISTGKVHARGPVGLEGLTTYKYYLEGDGHLVASYSGEDALPYTHRELDAEWTPGER</sequence>
<comment type="catalytic activity">
    <reaction evidence="6 7">
        <text>L-glutamate 5-semialdehyde + phosphate + NADP(+) = L-glutamyl 5-phosphate + NADPH + H(+)</text>
        <dbReference type="Rhea" id="RHEA:19541"/>
        <dbReference type="ChEBI" id="CHEBI:15378"/>
        <dbReference type="ChEBI" id="CHEBI:43474"/>
        <dbReference type="ChEBI" id="CHEBI:57783"/>
        <dbReference type="ChEBI" id="CHEBI:58066"/>
        <dbReference type="ChEBI" id="CHEBI:58274"/>
        <dbReference type="ChEBI" id="CHEBI:58349"/>
        <dbReference type="EC" id="1.2.1.41"/>
    </reaction>
</comment>
<comment type="similarity">
    <text evidence="7">Belongs to the gamma-glutamyl phosphate reductase family.</text>
</comment>
<dbReference type="SUPFAM" id="SSF53720">
    <property type="entry name" value="ALDH-like"/>
    <property type="match status" value="1"/>
</dbReference>
<evidence type="ECO:0000256" key="5">
    <source>
        <dbReference type="ARBA" id="ARBA00023002"/>
    </source>
</evidence>
<dbReference type="PIRSF" id="PIRSF000151">
    <property type="entry name" value="GPR"/>
    <property type="match status" value="1"/>
</dbReference>
<dbReference type="InterPro" id="IPR016161">
    <property type="entry name" value="Ald_DH/histidinol_DH"/>
</dbReference>
<feature type="domain" description="Aldehyde dehydrogenase" evidence="8">
    <location>
        <begin position="7"/>
        <end position="310"/>
    </location>
</feature>
<dbReference type="Pfam" id="PF00171">
    <property type="entry name" value="Aldedh"/>
    <property type="match status" value="1"/>
</dbReference>
<name>A0ABD6C6I6_9EURY</name>